<dbReference type="OrthoDB" id="3043619at2759"/>
<name>A0A067T646_GALM3</name>
<evidence type="ECO:0000313" key="1">
    <source>
        <dbReference type="EMBL" id="KDR74443.1"/>
    </source>
</evidence>
<dbReference type="SUPFAM" id="SSF52047">
    <property type="entry name" value="RNI-like"/>
    <property type="match status" value="1"/>
</dbReference>
<sequence length="482" mass="53200">MASSVNTSTWPTLPQEIVNLLVQEVANPYRNNPGPLQLDTLKACSLISRSFHAESRRHIFSSIEFRVDRTAQRRAARLAKVLEHKNSDNLLSVIRAVKLVIDVRVSSSEDELPRYHFDRLVRKLGLSENNLLRVLRILNRAPLESFAIIAQGGYVNWSANGSPTIAAALRQICSNQSLKSLRIVNVMNIEQSMVVDAFSSGNLRELALCNVNIKRMDEVSAPTHESGPRSFGKLEKLEMSLITYSSLFSSLQSSFPPSSSSPNTFSLNLSTLRSLDILLPKVHPALDILWQLMLGTAQSLETLVLQDNPWPASTLSPDGPIDLSCLTSLQTLKFSACALNSGVDLASRQATLANLITSATSSITIQSIVMQFYVKSLPHTRNADLNTWKTIMPGSEWSLLDASLARPALANLRRIIIDVNLFYEDPSIHSLSSEIMESSIDIHAILPSISALPSINVTANLKSIFSSEPLLTYKSYYYHANG</sequence>
<dbReference type="AlphaFoldDB" id="A0A067T646"/>
<reference evidence="2" key="1">
    <citation type="journal article" date="2014" name="Proc. Natl. Acad. Sci. U.S.A.">
        <title>Extensive sampling of basidiomycete genomes demonstrates inadequacy of the white-rot/brown-rot paradigm for wood decay fungi.</title>
        <authorList>
            <person name="Riley R."/>
            <person name="Salamov A.A."/>
            <person name="Brown D.W."/>
            <person name="Nagy L.G."/>
            <person name="Floudas D."/>
            <person name="Held B.W."/>
            <person name="Levasseur A."/>
            <person name="Lombard V."/>
            <person name="Morin E."/>
            <person name="Otillar R."/>
            <person name="Lindquist E.A."/>
            <person name="Sun H."/>
            <person name="LaButti K.M."/>
            <person name="Schmutz J."/>
            <person name="Jabbour D."/>
            <person name="Luo H."/>
            <person name="Baker S.E."/>
            <person name="Pisabarro A.G."/>
            <person name="Walton J.D."/>
            <person name="Blanchette R.A."/>
            <person name="Henrissat B."/>
            <person name="Martin F."/>
            <person name="Cullen D."/>
            <person name="Hibbett D.S."/>
            <person name="Grigoriev I.V."/>
        </authorList>
    </citation>
    <scope>NUCLEOTIDE SEQUENCE [LARGE SCALE GENOMIC DNA]</scope>
    <source>
        <strain evidence="2">CBS 339.88</strain>
    </source>
</reference>
<evidence type="ECO:0008006" key="3">
    <source>
        <dbReference type="Google" id="ProtNLM"/>
    </source>
</evidence>
<gene>
    <name evidence="1" type="ORF">GALMADRAFT_157649</name>
</gene>
<evidence type="ECO:0000313" key="2">
    <source>
        <dbReference type="Proteomes" id="UP000027222"/>
    </source>
</evidence>
<dbReference type="Proteomes" id="UP000027222">
    <property type="component" value="Unassembled WGS sequence"/>
</dbReference>
<keyword evidence="2" id="KW-1185">Reference proteome</keyword>
<proteinExistence type="predicted"/>
<dbReference type="EMBL" id="KL142383">
    <property type="protein sequence ID" value="KDR74443.1"/>
    <property type="molecule type" value="Genomic_DNA"/>
</dbReference>
<accession>A0A067T646</accession>
<dbReference type="HOGENOM" id="CLU_048460_0_0_1"/>
<protein>
    <recommendedName>
        <fullName evidence="3">F-box domain-containing protein</fullName>
    </recommendedName>
</protein>
<organism evidence="1 2">
    <name type="scientific">Galerina marginata (strain CBS 339.88)</name>
    <dbReference type="NCBI Taxonomy" id="685588"/>
    <lineage>
        <taxon>Eukaryota</taxon>
        <taxon>Fungi</taxon>
        <taxon>Dikarya</taxon>
        <taxon>Basidiomycota</taxon>
        <taxon>Agaricomycotina</taxon>
        <taxon>Agaricomycetes</taxon>
        <taxon>Agaricomycetidae</taxon>
        <taxon>Agaricales</taxon>
        <taxon>Agaricineae</taxon>
        <taxon>Strophariaceae</taxon>
        <taxon>Galerina</taxon>
    </lineage>
</organism>